<dbReference type="EMBL" id="CAJOBQ010000456">
    <property type="protein sequence ID" value="CAF4359142.1"/>
    <property type="molecule type" value="Genomic_DNA"/>
</dbReference>
<dbReference type="Proteomes" id="UP000663838">
    <property type="component" value="Unassembled WGS sequence"/>
</dbReference>
<evidence type="ECO:0000313" key="10">
    <source>
        <dbReference type="EMBL" id="CAF3435589.1"/>
    </source>
</evidence>
<dbReference type="EMBL" id="CAJNYV010000977">
    <property type="protein sequence ID" value="CAF3396695.1"/>
    <property type="molecule type" value="Genomic_DNA"/>
</dbReference>
<dbReference type="Proteomes" id="UP000663825">
    <property type="component" value="Unassembled WGS sequence"/>
</dbReference>
<evidence type="ECO:0000313" key="12">
    <source>
        <dbReference type="EMBL" id="CAF4359142.1"/>
    </source>
</evidence>
<dbReference type="EMBL" id="CAJOBR010000246">
    <property type="protein sequence ID" value="CAF4486218.1"/>
    <property type="molecule type" value="Genomic_DNA"/>
</dbReference>
<dbReference type="EMBL" id="CAJNXB010002529">
    <property type="protein sequence ID" value="CAF3257158.1"/>
    <property type="molecule type" value="Genomic_DNA"/>
</dbReference>
<evidence type="ECO:0000313" key="8">
    <source>
        <dbReference type="EMBL" id="CAF3386358.1"/>
    </source>
</evidence>
<comment type="caution">
    <text evidence="14">The sequence shown here is derived from an EMBL/GenBank/DDBJ whole genome shotgun (WGS) entry which is preliminary data.</text>
</comment>
<feature type="transmembrane region" description="Helical" evidence="5">
    <location>
        <begin position="150"/>
        <end position="172"/>
    </location>
</feature>
<dbReference type="Proteomes" id="UP000663833">
    <property type="component" value="Unassembled WGS sequence"/>
</dbReference>
<dbReference type="AlphaFoldDB" id="A0A820UFF2"/>
<feature type="domain" description="G-protein coupled receptors family 1 profile" evidence="6">
    <location>
        <begin position="48"/>
        <end position="324"/>
    </location>
</feature>
<evidence type="ECO:0000313" key="9">
    <source>
        <dbReference type="EMBL" id="CAF3396695.1"/>
    </source>
</evidence>
<dbReference type="EMBL" id="CAJOBS010000285">
    <property type="protein sequence ID" value="CAF4543252.1"/>
    <property type="molecule type" value="Genomic_DNA"/>
</dbReference>
<dbReference type="PROSITE" id="PS50262">
    <property type="entry name" value="G_PROTEIN_RECEP_F1_2"/>
    <property type="match status" value="1"/>
</dbReference>
<evidence type="ECO:0000256" key="2">
    <source>
        <dbReference type="ARBA" id="ARBA00022692"/>
    </source>
</evidence>
<organism evidence="14 17">
    <name type="scientific">Rotaria socialis</name>
    <dbReference type="NCBI Taxonomy" id="392032"/>
    <lineage>
        <taxon>Eukaryota</taxon>
        <taxon>Metazoa</taxon>
        <taxon>Spiralia</taxon>
        <taxon>Gnathifera</taxon>
        <taxon>Rotifera</taxon>
        <taxon>Eurotatoria</taxon>
        <taxon>Bdelloidea</taxon>
        <taxon>Philodinida</taxon>
        <taxon>Philodinidae</taxon>
        <taxon>Rotaria</taxon>
    </lineage>
</organism>
<feature type="transmembrane region" description="Helical" evidence="5">
    <location>
        <begin position="268"/>
        <end position="290"/>
    </location>
</feature>
<feature type="transmembrane region" description="Helical" evidence="5">
    <location>
        <begin position="69"/>
        <end position="91"/>
    </location>
</feature>
<evidence type="ECO:0000256" key="5">
    <source>
        <dbReference type="SAM" id="Phobius"/>
    </source>
</evidence>
<dbReference type="InterPro" id="IPR052954">
    <property type="entry name" value="GPCR-Ligand_Int"/>
</dbReference>
<dbReference type="EMBL" id="CAJOBP010008139">
    <property type="protein sequence ID" value="CAF4528645.1"/>
    <property type="molecule type" value="Genomic_DNA"/>
</dbReference>
<gene>
    <name evidence="11" type="ORF">FME351_LOCUS28347</name>
    <name evidence="10" type="ORF">GRG538_LOCUS13043</name>
    <name evidence="13" type="ORF">HFQ381_LOCUS18998</name>
    <name evidence="9" type="ORF">KIK155_LOCUS7720</name>
    <name evidence="8" type="ORF">LUA448_LOCUS16247</name>
    <name evidence="14" type="ORF">QYT958_LOCUS3469</name>
    <name evidence="7" type="ORF">TIS948_LOCUS15556</name>
    <name evidence="16" type="ORF">TOA249_LOCUS6655</name>
    <name evidence="12" type="ORF">TSG867_LOCUS10084</name>
    <name evidence="15" type="ORF">UJA718_LOCUS28061</name>
</gene>
<dbReference type="SUPFAM" id="SSF81321">
    <property type="entry name" value="Family A G protein-coupled receptor-like"/>
    <property type="match status" value="1"/>
</dbReference>
<keyword evidence="3 5" id="KW-1133">Transmembrane helix</keyword>
<dbReference type="Proteomes" id="UP000663848">
    <property type="component" value="Unassembled WGS sequence"/>
</dbReference>
<dbReference type="PANTHER" id="PTHR46641">
    <property type="entry name" value="FMRFAMIDE RECEPTOR-RELATED"/>
    <property type="match status" value="1"/>
</dbReference>
<dbReference type="EMBL" id="CAJNYD010002019">
    <property type="protein sequence ID" value="CAF3386358.1"/>
    <property type="molecule type" value="Genomic_DNA"/>
</dbReference>
<protein>
    <recommendedName>
        <fullName evidence="6">G-protein coupled receptors family 1 profile domain-containing protein</fullName>
    </recommendedName>
</protein>
<comment type="subcellular location">
    <subcellularLocation>
        <location evidence="1">Membrane</location>
    </subcellularLocation>
</comment>
<dbReference type="InterPro" id="IPR017452">
    <property type="entry name" value="GPCR_Rhodpsn_7TM"/>
</dbReference>
<evidence type="ECO:0000313" key="11">
    <source>
        <dbReference type="EMBL" id="CAF3710257.1"/>
    </source>
</evidence>
<evidence type="ECO:0000313" key="13">
    <source>
        <dbReference type="EMBL" id="CAF4384892.1"/>
    </source>
</evidence>
<keyword evidence="4 5" id="KW-0472">Membrane</keyword>
<evidence type="ECO:0000313" key="18">
    <source>
        <dbReference type="Proteomes" id="UP000663873"/>
    </source>
</evidence>
<dbReference type="Proteomes" id="UP000663851">
    <property type="component" value="Unassembled WGS sequence"/>
</dbReference>
<dbReference type="InterPro" id="IPR000276">
    <property type="entry name" value="GPCR_Rhodpsn"/>
</dbReference>
<evidence type="ECO:0000313" key="16">
    <source>
        <dbReference type="EMBL" id="CAF4543252.1"/>
    </source>
</evidence>
<dbReference type="Proteomes" id="UP000663865">
    <property type="component" value="Unassembled WGS sequence"/>
</dbReference>
<reference evidence="14" key="1">
    <citation type="submission" date="2021-02" db="EMBL/GenBank/DDBJ databases">
        <authorList>
            <person name="Nowell W R."/>
        </authorList>
    </citation>
    <scope>NUCLEOTIDE SEQUENCE</scope>
</reference>
<dbReference type="Proteomes" id="UP000663862">
    <property type="component" value="Unassembled WGS sequence"/>
</dbReference>
<dbReference type="EMBL" id="CAJOBO010001507">
    <property type="protein sequence ID" value="CAF4384892.1"/>
    <property type="molecule type" value="Genomic_DNA"/>
</dbReference>
<dbReference type="Gene3D" id="1.20.1070.10">
    <property type="entry name" value="Rhodopsin 7-helix transmembrane proteins"/>
    <property type="match status" value="1"/>
</dbReference>
<evidence type="ECO:0000256" key="4">
    <source>
        <dbReference type="ARBA" id="ARBA00023136"/>
    </source>
</evidence>
<feature type="transmembrane region" description="Helical" evidence="5">
    <location>
        <begin position="213"/>
        <end position="241"/>
    </location>
</feature>
<dbReference type="EMBL" id="CAJNYU010003878">
    <property type="protein sequence ID" value="CAF3710257.1"/>
    <property type="molecule type" value="Genomic_DNA"/>
</dbReference>
<dbReference type="Proteomes" id="UP000663869">
    <property type="component" value="Unassembled WGS sequence"/>
</dbReference>
<accession>A0A820UFF2</accession>
<dbReference type="GO" id="GO:0004930">
    <property type="term" value="F:G protein-coupled receptor activity"/>
    <property type="evidence" value="ECO:0007669"/>
    <property type="project" value="InterPro"/>
</dbReference>
<dbReference type="PANTHER" id="PTHR46641:SF2">
    <property type="entry name" value="FMRFAMIDE RECEPTOR"/>
    <property type="match status" value="1"/>
</dbReference>
<dbReference type="Proteomes" id="UP000663873">
    <property type="component" value="Unassembled WGS sequence"/>
</dbReference>
<proteinExistence type="predicted"/>
<dbReference type="GO" id="GO:0016020">
    <property type="term" value="C:membrane"/>
    <property type="evidence" value="ECO:0007669"/>
    <property type="project" value="UniProtKB-SubCell"/>
</dbReference>
<evidence type="ECO:0000313" key="15">
    <source>
        <dbReference type="EMBL" id="CAF4528645.1"/>
    </source>
</evidence>
<dbReference type="Proteomes" id="UP000663872">
    <property type="component" value="Unassembled WGS sequence"/>
</dbReference>
<keyword evidence="2 5" id="KW-0812">Transmembrane</keyword>
<evidence type="ECO:0000313" key="7">
    <source>
        <dbReference type="EMBL" id="CAF3257158.1"/>
    </source>
</evidence>
<keyword evidence="18" id="KW-1185">Reference proteome</keyword>
<evidence type="ECO:0000313" key="17">
    <source>
        <dbReference type="Proteomes" id="UP000663848"/>
    </source>
</evidence>
<evidence type="ECO:0000256" key="3">
    <source>
        <dbReference type="ARBA" id="ARBA00022989"/>
    </source>
</evidence>
<evidence type="ECO:0000259" key="6">
    <source>
        <dbReference type="PROSITE" id="PS50262"/>
    </source>
</evidence>
<name>A0A820UFF2_9BILA</name>
<feature type="transmembrane region" description="Helical" evidence="5">
    <location>
        <begin position="34"/>
        <end position="57"/>
    </location>
</feature>
<evidence type="ECO:0000256" key="1">
    <source>
        <dbReference type="ARBA" id="ARBA00004370"/>
    </source>
</evidence>
<dbReference type="OrthoDB" id="10023661at2759"/>
<sequence>MNQLAAVNASLPFLQMTNNNWCIPLTESVYLYGYLIPAIALFIFGLTFNPIALYYFATSLNFRRSAYSYYFSAIAVFDLLRLAVWCLFFVLDFKIFKLNFYSFECPTQIFTESVASSISVWLTVLLTVERCLVIYKPLQTFKETRRKRTFIVMICVIFASCAANSLVLQPGFYVKRVYRELSHTIVCHYEQSSTSNQSYSKQYSLFSPNTKRIYLLIIVIFRIVIPFVLLLTANIILFASVHKMWKQSSKLTSTLLIRHGQHRRVTPMIFFSSCILLLTVSPRYLLQFYLNFYQKPPNCFLTHFASHLLKSLELSNYAFNVFVSIVSGKHGRYELFDMLFCRSISSQNIRFNNCSKLIRLPTPPSVTASKAQHKQRFHYKNNEMNNPAKRKRKININDRS</sequence>
<dbReference type="Pfam" id="PF00001">
    <property type="entry name" value="7tm_1"/>
    <property type="match status" value="1"/>
</dbReference>
<evidence type="ECO:0000313" key="14">
    <source>
        <dbReference type="EMBL" id="CAF4486218.1"/>
    </source>
</evidence>
<dbReference type="EMBL" id="CAJNYT010001887">
    <property type="protein sequence ID" value="CAF3435589.1"/>
    <property type="molecule type" value="Genomic_DNA"/>
</dbReference>